<protein>
    <recommendedName>
        <fullName evidence="3">GATA-type domain-containing protein</fullName>
    </recommendedName>
</protein>
<accession>A0ABY6GN91</accession>
<evidence type="ECO:0008006" key="3">
    <source>
        <dbReference type="Google" id="ProtNLM"/>
    </source>
</evidence>
<sequence length="95" mass="11245">MRKSDKLIYLSFFPKGLAHEDFALFHRYIVFNDLDENPLDQEASGYCPECKRFTVWKWIDNDIFSCRNCRLQLHADEIARGSVGAYFKIKEEEGF</sequence>
<organism evidence="1 2">
    <name type="scientific">Methanophagales virus PBV299</name>
    <dbReference type="NCBI Taxonomy" id="2987730"/>
    <lineage>
        <taxon>Viruses</taxon>
        <taxon>Duplodnaviria</taxon>
        <taxon>Heunggongvirae</taxon>
        <taxon>Uroviricota</taxon>
        <taxon>Caudoviricetes</taxon>
        <taxon>Nakonvirales</taxon>
        <taxon>Ahpuchviridae</taxon>
        <taxon>Kisinvirus</taxon>
        <taxon>Kisinvirus pescaderoense</taxon>
    </lineage>
</organism>
<dbReference type="Proteomes" id="UP001156193">
    <property type="component" value="Segment"/>
</dbReference>
<name>A0ABY6GN91_9CAUD</name>
<reference evidence="1 2" key="1">
    <citation type="submission" date="2022-09" db="EMBL/GenBank/DDBJ databases">
        <title>Evolutionary Diversification of Methanotrophic Ca. Methanophagales (ANME-1) and Their Expansive Virome.</title>
        <authorList>
            <person name="Laso-Perez R."/>
            <person name="Wu F."/>
            <person name="Cremiere A."/>
            <person name="Speth D."/>
            <person name="Magyar J.S."/>
            <person name="Krupovic M."/>
            <person name="Orphan V.J."/>
        </authorList>
    </citation>
    <scope>NUCLEOTIDE SEQUENCE [LARGE SCALE GENOMIC DNA]</scope>
    <source>
        <strain evidence="1">PBV299</strain>
    </source>
</reference>
<evidence type="ECO:0000313" key="2">
    <source>
        <dbReference type="Proteomes" id="UP001156193"/>
    </source>
</evidence>
<gene>
    <name evidence="1" type="ORF">OFDIEDLO_00091</name>
</gene>
<proteinExistence type="predicted"/>
<evidence type="ECO:0000313" key="1">
    <source>
        <dbReference type="EMBL" id="UYL64887.1"/>
    </source>
</evidence>
<dbReference type="EMBL" id="OP413838">
    <property type="protein sequence ID" value="UYL64887.1"/>
    <property type="molecule type" value="Genomic_DNA"/>
</dbReference>
<keyword evidence="2" id="KW-1185">Reference proteome</keyword>